<dbReference type="EMBL" id="CM001222">
    <property type="protein sequence ID" value="KEH27151.1"/>
    <property type="molecule type" value="Genomic_DNA"/>
</dbReference>
<dbReference type="PaxDb" id="3880-AES85021"/>
<accession>G8A0N3</accession>
<organism evidence="1 3">
    <name type="scientific">Medicago truncatula</name>
    <name type="common">Barrel medic</name>
    <name type="synonym">Medicago tribuloides</name>
    <dbReference type="NCBI Taxonomy" id="3880"/>
    <lineage>
        <taxon>Eukaryota</taxon>
        <taxon>Viridiplantae</taxon>
        <taxon>Streptophyta</taxon>
        <taxon>Embryophyta</taxon>
        <taxon>Tracheophyta</taxon>
        <taxon>Spermatophyta</taxon>
        <taxon>Magnoliopsida</taxon>
        <taxon>eudicotyledons</taxon>
        <taxon>Gunneridae</taxon>
        <taxon>Pentapetalae</taxon>
        <taxon>rosids</taxon>
        <taxon>fabids</taxon>
        <taxon>Fabales</taxon>
        <taxon>Fabaceae</taxon>
        <taxon>Papilionoideae</taxon>
        <taxon>50 kb inversion clade</taxon>
        <taxon>NPAAA clade</taxon>
        <taxon>Hologalegina</taxon>
        <taxon>IRL clade</taxon>
        <taxon>Trifolieae</taxon>
        <taxon>Medicago</taxon>
    </lineage>
</organism>
<evidence type="ECO:0000313" key="3">
    <source>
        <dbReference type="Proteomes" id="UP000002051"/>
    </source>
</evidence>
<dbReference type="Proteomes" id="UP000002051">
    <property type="component" value="Chromosome 6"/>
</dbReference>
<reference evidence="1 3" key="1">
    <citation type="journal article" date="2011" name="Nature">
        <title>The Medicago genome provides insight into the evolution of rhizobial symbioses.</title>
        <authorList>
            <person name="Young N.D."/>
            <person name="Debelle F."/>
            <person name="Oldroyd G.E."/>
            <person name="Geurts R."/>
            <person name="Cannon S.B."/>
            <person name="Udvardi M.K."/>
            <person name="Benedito V.A."/>
            <person name="Mayer K.F."/>
            <person name="Gouzy J."/>
            <person name="Schoof H."/>
            <person name="Van de Peer Y."/>
            <person name="Proost S."/>
            <person name="Cook D.R."/>
            <person name="Meyers B.C."/>
            <person name="Spannagl M."/>
            <person name="Cheung F."/>
            <person name="De Mita S."/>
            <person name="Krishnakumar V."/>
            <person name="Gundlach H."/>
            <person name="Zhou S."/>
            <person name="Mudge J."/>
            <person name="Bharti A.K."/>
            <person name="Murray J.D."/>
            <person name="Naoumkina M.A."/>
            <person name="Rosen B."/>
            <person name="Silverstein K.A."/>
            <person name="Tang H."/>
            <person name="Rombauts S."/>
            <person name="Zhao P.X."/>
            <person name="Zhou P."/>
            <person name="Barbe V."/>
            <person name="Bardou P."/>
            <person name="Bechner M."/>
            <person name="Bellec A."/>
            <person name="Berger A."/>
            <person name="Berges H."/>
            <person name="Bidwell S."/>
            <person name="Bisseling T."/>
            <person name="Choisne N."/>
            <person name="Couloux A."/>
            <person name="Denny R."/>
            <person name="Deshpande S."/>
            <person name="Dai X."/>
            <person name="Doyle J.J."/>
            <person name="Dudez A.M."/>
            <person name="Farmer A.D."/>
            <person name="Fouteau S."/>
            <person name="Franken C."/>
            <person name="Gibelin C."/>
            <person name="Gish J."/>
            <person name="Goldstein S."/>
            <person name="Gonzalez A.J."/>
            <person name="Green P.J."/>
            <person name="Hallab A."/>
            <person name="Hartog M."/>
            <person name="Hua A."/>
            <person name="Humphray S.J."/>
            <person name="Jeong D.H."/>
            <person name="Jing Y."/>
            <person name="Jocker A."/>
            <person name="Kenton S.M."/>
            <person name="Kim D.J."/>
            <person name="Klee K."/>
            <person name="Lai H."/>
            <person name="Lang C."/>
            <person name="Lin S."/>
            <person name="Macmil S.L."/>
            <person name="Magdelenat G."/>
            <person name="Matthews L."/>
            <person name="McCorrison J."/>
            <person name="Monaghan E.L."/>
            <person name="Mun J.H."/>
            <person name="Najar F.Z."/>
            <person name="Nicholson C."/>
            <person name="Noirot C."/>
            <person name="O'Bleness M."/>
            <person name="Paule C.R."/>
            <person name="Poulain J."/>
            <person name="Prion F."/>
            <person name="Qin B."/>
            <person name="Qu C."/>
            <person name="Retzel E.F."/>
            <person name="Riddle C."/>
            <person name="Sallet E."/>
            <person name="Samain S."/>
            <person name="Samson N."/>
            <person name="Sanders I."/>
            <person name="Saurat O."/>
            <person name="Scarpelli C."/>
            <person name="Schiex T."/>
            <person name="Segurens B."/>
            <person name="Severin A.J."/>
            <person name="Sherrier D.J."/>
            <person name="Shi R."/>
            <person name="Sims S."/>
            <person name="Singer S.R."/>
            <person name="Sinharoy S."/>
            <person name="Sterck L."/>
            <person name="Viollet A."/>
            <person name="Wang B.B."/>
            <person name="Wang K."/>
            <person name="Wang M."/>
            <person name="Wang X."/>
            <person name="Warfsmann J."/>
            <person name="Weissenbach J."/>
            <person name="White D.D."/>
            <person name="White J.D."/>
            <person name="Wiley G.B."/>
            <person name="Wincker P."/>
            <person name="Xing Y."/>
            <person name="Yang L."/>
            <person name="Yao Z."/>
            <person name="Ying F."/>
            <person name="Zhai J."/>
            <person name="Zhou L."/>
            <person name="Zuber A."/>
            <person name="Denarie J."/>
            <person name="Dixon R.A."/>
            <person name="May G.D."/>
            <person name="Schwartz D.C."/>
            <person name="Rogers J."/>
            <person name="Quetier F."/>
            <person name="Town C.D."/>
            <person name="Roe B.A."/>
        </authorList>
    </citation>
    <scope>NUCLEOTIDE SEQUENCE [LARGE SCALE GENOMIC DNA]</scope>
    <source>
        <strain evidence="1">A17</strain>
        <strain evidence="2 3">cv. Jemalong A17</strain>
    </source>
</reference>
<name>G8A0N3_MEDTR</name>
<evidence type="ECO:0000313" key="2">
    <source>
        <dbReference type="EnsemblPlants" id="KEH27151"/>
    </source>
</evidence>
<reference evidence="1 3" key="2">
    <citation type="journal article" date="2014" name="BMC Genomics">
        <title>An improved genome release (version Mt4.0) for the model legume Medicago truncatula.</title>
        <authorList>
            <person name="Tang H."/>
            <person name="Krishnakumar V."/>
            <person name="Bidwell S."/>
            <person name="Rosen B."/>
            <person name="Chan A."/>
            <person name="Zhou S."/>
            <person name="Gentzbittel L."/>
            <person name="Childs K.L."/>
            <person name="Yandell M."/>
            <person name="Gundlach H."/>
            <person name="Mayer K.F."/>
            <person name="Schwartz D.C."/>
            <person name="Town C.D."/>
        </authorList>
    </citation>
    <scope>GENOME REANNOTATION</scope>
    <source>
        <strain evidence="1">A17</strain>
        <strain evidence="2 3">cv. Jemalong A17</strain>
    </source>
</reference>
<keyword evidence="3" id="KW-1185">Reference proteome</keyword>
<evidence type="ECO:0000313" key="1">
    <source>
        <dbReference type="EMBL" id="KEH27151.1"/>
    </source>
</evidence>
<dbReference type="AlphaFoldDB" id="G8A0N3"/>
<gene>
    <name evidence="1" type="ordered locus">MTR_6g488180</name>
</gene>
<dbReference type="HOGENOM" id="CLU_977850_0_0_1"/>
<protein>
    <submittedName>
        <fullName evidence="1 2">Uncharacterized protein</fullName>
    </submittedName>
</protein>
<proteinExistence type="predicted"/>
<reference evidence="2" key="3">
    <citation type="submission" date="2015-04" db="UniProtKB">
        <authorList>
            <consortium name="EnsemblPlants"/>
        </authorList>
    </citation>
    <scope>IDENTIFICATION</scope>
    <source>
        <strain evidence="2">cv. Jemalong A17</strain>
    </source>
</reference>
<sequence length="285" mass="32735">MGNSLRHELKNGRFLNHYQEIYVGTGARIGIDMDSETWSVSYSARCFGVPMFITFVIHRSNTLYSFNQVLLDPIEIKDSGKSYGTRFVNETKNHWGGVTKTNVIYFGDEYDGNLIVVEQKRKRGVEKSGAVRVAHYYAIFNENILLRDRGFPSCKVDAGLSVEVVITVGPSEHPSKKRNCFKCFNKYLQQGFGSGRHALIVVVVTERRQHYSENRQLVEIEPETETETETENEEGINNCNVFAKYLNIFRFGSTKERGRYFNGINGWKKKLRNRKEGIDFNKGKV</sequence>
<dbReference type="EnsemblPlants" id="KEH27151">
    <property type="protein sequence ID" value="KEH27151"/>
    <property type="gene ID" value="MTR_6g488180"/>
</dbReference>